<reference evidence="2 4" key="1">
    <citation type="journal article" date="2014" name="BMC Genomics">
        <title>Genome sequence of Anopheles sinensis provides insight into genetics basis of mosquito competence for malaria parasites.</title>
        <authorList>
            <person name="Zhou D."/>
            <person name="Zhang D."/>
            <person name="Ding G."/>
            <person name="Shi L."/>
            <person name="Hou Q."/>
            <person name="Ye Y."/>
            <person name="Xu Y."/>
            <person name="Zhou H."/>
            <person name="Xiong C."/>
            <person name="Li S."/>
            <person name="Yu J."/>
            <person name="Hong S."/>
            <person name="Yu X."/>
            <person name="Zou P."/>
            <person name="Chen C."/>
            <person name="Chang X."/>
            <person name="Wang W."/>
            <person name="Lv Y."/>
            <person name="Sun Y."/>
            <person name="Ma L."/>
            <person name="Shen B."/>
            <person name="Zhu C."/>
        </authorList>
    </citation>
    <scope>NUCLEOTIDE SEQUENCE [LARGE SCALE GENOMIC DNA]</scope>
</reference>
<name>A0A084VAS9_ANOSI</name>
<evidence type="ECO:0000313" key="4">
    <source>
        <dbReference type="Proteomes" id="UP000030765"/>
    </source>
</evidence>
<evidence type="ECO:0000313" key="3">
    <source>
        <dbReference type="EnsemblMetazoa" id="ASIC000949-PA"/>
    </source>
</evidence>
<organism evidence="2">
    <name type="scientific">Anopheles sinensis</name>
    <name type="common">Mosquito</name>
    <dbReference type="NCBI Taxonomy" id="74873"/>
    <lineage>
        <taxon>Eukaryota</taxon>
        <taxon>Metazoa</taxon>
        <taxon>Ecdysozoa</taxon>
        <taxon>Arthropoda</taxon>
        <taxon>Hexapoda</taxon>
        <taxon>Insecta</taxon>
        <taxon>Pterygota</taxon>
        <taxon>Neoptera</taxon>
        <taxon>Endopterygota</taxon>
        <taxon>Diptera</taxon>
        <taxon>Nematocera</taxon>
        <taxon>Culicoidea</taxon>
        <taxon>Culicidae</taxon>
        <taxon>Anophelinae</taxon>
        <taxon>Anopheles</taxon>
    </lineage>
</organism>
<keyword evidence="4" id="KW-1185">Reference proteome</keyword>
<protein>
    <submittedName>
        <fullName evidence="2 3">Tubby-related protein 1</fullName>
    </submittedName>
</protein>
<dbReference type="EMBL" id="KE524214">
    <property type="protein sequence ID" value="KFB35073.1"/>
    <property type="molecule type" value="Genomic_DNA"/>
</dbReference>
<feature type="compositionally biased region" description="Polar residues" evidence="1">
    <location>
        <begin position="10"/>
        <end position="20"/>
    </location>
</feature>
<feature type="compositionally biased region" description="Low complexity" evidence="1">
    <location>
        <begin position="30"/>
        <end position="46"/>
    </location>
</feature>
<accession>A0A084VAS9</accession>
<gene>
    <name evidence="2" type="ORF">ZHAS_00000949</name>
</gene>
<feature type="region of interest" description="Disordered" evidence="1">
    <location>
        <begin position="1"/>
        <end position="151"/>
    </location>
</feature>
<feature type="compositionally biased region" description="Polar residues" evidence="1">
    <location>
        <begin position="142"/>
        <end position="151"/>
    </location>
</feature>
<sequence length="151" mass="16603">MHYADRDHPMQNTSTVQVTEGKTGFKNAVQSYSTSEDTSSPSSDQPNGHASIRTPTGGISCTGTGTFSRSSFNEYRRFKSTGLGISSDCRNWNPGQNQNVSRNSPQAGRRARSRGTPAPENGDQLRPISVFDQRQRFPAAHNRQNTPSLNR</sequence>
<feature type="compositionally biased region" description="Polar residues" evidence="1">
    <location>
        <begin position="88"/>
        <end position="106"/>
    </location>
</feature>
<dbReference type="EnsemblMetazoa" id="ASIC000949-RA">
    <property type="protein sequence ID" value="ASIC000949-PA"/>
    <property type="gene ID" value="ASIC000949"/>
</dbReference>
<proteinExistence type="predicted"/>
<feature type="compositionally biased region" description="Polar residues" evidence="1">
    <location>
        <begin position="53"/>
        <end position="73"/>
    </location>
</feature>
<reference evidence="3" key="2">
    <citation type="submission" date="2020-05" db="UniProtKB">
        <authorList>
            <consortium name="EnsemblMetazoa"/>
        </authorList>
    </citation>
    <scope>IDENTIFICATION</scope>
</reference>
<evidence type="ECO:0000256" key="1">
    <source>
        <dbReference type="SAM" id="MobiDB-lite"/>
    </source>
</evidence>
<dbReference type="EMBL" id="ATLV01004459">
    <property type="status" value="NOT_ANNOTATED_CDS"/>
    <property type="molecule type" value="Genomic_DNA"/>
</dbReference>
<evidence type="ECO:0000313" key="2">
    <source>
        <dbReference type="EMBL" id="KFB35073.1"/>
    </source>
</evidence>
<dbReference type="VEuPathDB" id="VectorBase:ASIC000949"/>
<dbReference type="AlphaFoldDB" id="A0A084VAS9"/>
<dbReference type="Proteomes" id="UP000030765">
    <property type="component" value="Unassembled WGS sequence"/>
</dbReference>